<accession>A0A5R9GB31</accession>
<evidence type="ECO:0000256" key="1">
    <source>
        <dbReference type="ARBA" id="ARBA00004496"/>
    </source>
</evidence>
<comment type="similarity">
    <text evidence="8">Belongs to the tRNA(Ile)-lysidine synthase family.</text>
</comment>
<dbReference type="Pfam" id="PF11734">
    <property type="entry name" value="TilS_C"/>
    <property type="match status" value="1"/>
</dbReference>
<dbReference type="AlphaFoldDB" id="A0A5R9GB31"/>
<dbReference type="SUPFAM" id="SSF82829">
    <property type="entry name" value="MesJ substrate recognition domain-like"/>
    <property type="match status" value="1"/>
</dbReference>
<dbReference type="EMBL" id="VCIW01000032">
    <property type="protein sequence ID" value="TLS48615.1"/>
    <property type="molecule type" value="Genomic_DNA"/>
</dbReference>
<dbReference type="HAMAP" id="MF_01161">
    <property type="entry name" value="tRNA_Ile_lys_synt"/>
    <property type="match status" value="1"/>
</dbReference>
<keyword evidence="6 8" id="KW-0067">ATP-binding</keyword>
<sequence length="516" mass="57199">MAGVLVRRSGGRVRGGRLVDERQRAVIIFESGAVGRMLTDGLTRRVERTIRERSLFAHGERIVVGVSGGADSVALLHVLCALRERYDYRVAAAHVNHGLRGDESDAEEAYVRALCERLGTPCFATRVDVSGALAAHGNNLQSAARALRFEAFRAATEAWEAGATALGHHADDQAETVLMRLLRGAGAGGLGGIRFVAEVNGLKLVRPLLRNKKTELEAYCERHGLAPRFDSSNAKRTYFRNAIRLDLLPYIMKLRPGAADSLRRAAELSADEDELLDALASERVREATKREGGAIRAERTAFLEAHIALQRRMIKIILNSLKLDENAIDFAKVERIREAIAADLPTTSEIRTSADTAFRRSYDALEWGPYRRETPKPYRCSFDPAGAEAGEVELPAVGGWIEWRNEAVDRFRPPEAADAFEVWFDADRAPTPWTVRTRAPGDRMDVFGLNGSKSVKDIFVDGKLPKDQREVWPVVTDADGTLLWVPGFRRAAAAPVDDRTKRVVAMRLRFEGNFFD</sequence>
<dbReference type="PANTHER" id="PTHR43033">
    <property type="entry name" value="TRNA(ILE)-LYSIDINE SYNTHASE-RELATED"/>
    <property type="match status" value="1"/>
</dbReference>
<dbReference type="Pfam" id="PF01171">
    <property type="entry name" value="ATP_bind_3"/>
    <property type="match status" value="1"/>
</dbReference>
<dbReference type="GO" id="GO:0005737">
    <property type="term" value="C:cytoplasm"/>
    <property type="evidence" value="ECO:0007669"/>
    <property type="project" value="UniProtKB-SubCell"/>
</dbReference>
<dbReference type="GO" id="GO:0005524">
    <property type="term" value="F:ATP binding"/>
    <property type="evidence" value="ECO:0007669"/>
    <property type="project" value="UniProtKB-UniRule"/>
</dbReference>
<dbReference type="SUPFAM" id="SSF56037">
    <property type="entry name" value="PheT/TilS domain"/>
    <property type="match status" value="1"/>
</dbReference>
<gene>
    <name evidence="8 10" type="primary">tilS</name>
    <name evidence="10" type="ORF">FE782_29790</name>
</gene>
<evidence type="ECO:0000256" key="8">
    <source>
        <dbReference type="HAMAP-Rule" id="MF_01161"/>
    </source>
</evidence>
<dbReference type="EC" id="6.3.4.19" evidence="8"/>
<keyword evidence="2 8" id="KW-0963">Cytoplasm</keyword>
<feature type="domain" description="Lysidine-tRNA(Ile) synthetase C-terminal" evidence="9">
    <location>
        <begin position="433"/>
        <end position="508"/>
    </location>
</feature>
<comment type="caution">
    <text evidence="10">The sequence shown here is derived from an EMBL/GenBank/DDBJ whole genome shotgun (WGS) entry which is preliminary data.</text>
</comment>
<comment type="catalytic activity">
    <reaction evidence="7 8">
        <text>cytidine(34) in tRNA(Ile2) + L-lysine + ATP = lysidine(34) in tRNA(Ile2) + AMP + diphosphate + H(+)</text>
        <dbReference type="Rhea" id="RHEA:43744"/>
        <dbReference type="Rhea" id="RHEA-COMP:10625"/>
        <dbReference type="Rhea" id="RHEA-COMP:10670"/>
        <dbReference type="ChEBI" id="CHEBI:15378"/>
        <dbReference type="ChEBI" id="CHEBI:30616"/>
        <dbReference type="ChEBI" id="CHEBI:32551"/>
        <dbReference type="ChEBI" id="CHEBI:33019"/>
        <dbReference type="ChEBI" id="CHEBI:82748"/>
        <dbReference type="ChEBI" id="CHEBI:83665"/>
        <dbReference type="ChEBI" id="CHEBI:456215"/>
        <dbReference type="EC" id="6.3.4.19"/>
    </reaction>
</comment>
<evidence type="ECO:0000256" key="3">
    <source>
        <dbReference type="ARBA" id="ARBA00022598"/>
    </source>
</evidence>
<dbReference type="Gene3D" id="3.40.50.620">
    <property type="entry name" value="HUPs"/>
    <property type="match status" value="1"/>
</dbReference>
<dbReference type="GO" id="GO:0006400">
    <property type="term" value="P:tRNA modification"/>
    <property type="evidence" value="ECO:0007669"/>
    <property type="project" value="UniProtKB-UniRule"/>
</dbReference>
<dbReference type="Gene3D" id="3.30.465.60">
    <property type="match status" value="1"/>
</dbReference>
<dbReference type="SMART" id="SM00977">
    <property type="entry name" value="TilS_C"/>
    <property type="match status" value="1"/>
</dbReference>
<evidence type="ECO:0000256" key="4">
    <source>
        <dbReference type="ARBA" id="ARBA00022694"/>
    </source>
</evidence>
<dbReference type="NCBIfam" id="TIGR02433">
    <property type="entry name" value="lysidine_TilS_C"/>
    <property type="match status" value="1"/>
</dbReference>
<dbReference type="InterPro" id="IPR012796">
    <property type="entry name" value="Lysidine-tRNA-synth_C"/>
</dbReference>
<comment type="function">
    <text evidence="8">Ligates lysine onto the cytidine present at position 34 of the AUA codon-specific tRNA(Ile) that contains the anticodon CAU, in an ATP-dependent manner. Cytidine is converted to lysidine, thus changing the amino acid specificity of the tRNA from methionine to isoleucine.</text>
</comment>
<dbReference type="Proteomes" id="UP000309676">
    <property type="component" value="Unassembled WGS sequence"/>
</dbReference>
<organism evidence="10 11">
    <name type="scientific">Paenibacillus antri</name>
    <dbReference type="NCBI Taxonomy" id="2582848"/>
    <lineage>
        <taxon>Bacteria</taxon>
        <taxon>Bacillati</taxon>
        <taxon>Bacillota</taxon>
        <taxon>Bacilli</taxon>
        <taxon>Bacillales</taxon>
        <taxon>Paenibacillaceae</taxon>
        <taxon>Paenibacillus</taxon>
    </lineage>
</organism>
<comment type="subcellular location">
    <subcellularLocation>
        <location evidence="1 8">Cytoplasm</location>
    </subcellularLocation>
</comment>
<keyword evidence="11" id="KW-1185">Reference proteome</keyword>
<dbReference type="NCBIfam" id="TIGR02432">
    <property type="entry name" value="lysidine_TilS_N"/>
    <property type="match status" value="1"/>
</dbReference>
<dbReference type="GO" id="GO:0032267">
    <property type="term" value="F:tRNA(Ile)-lysidine synthase activity"/>
    <property type="evidence" value="ECO:0007669"/>
    <property type="project" value="UniProtKB-EC"/>
</dbReference>
<keyword evidence="5 8" id="KW-0547">Nucleotide-binding</keyword>
<keyword evidence="3 8" id="KW-0436">Ligase</keyword>
<proteinExistence type="inferred from homology"/>
<evidence type="ECO:0000259" key="9">
    <source>
        <dbReference type="SMART" id="SM00977"/>
    </source>
</evidence>
<dbReference type="PANTHER" id="PTHR43033:SF1">
    <property type="entry name" value="TRNA(ILE)-LYSIDINE SYNTHASE-RELATED"/>
    <property type="match status" value="1"/>
</dbReference>
<evidence type="ECO:0000256" key="7">
    <source>
        <dbReference type="ARBA" id="ARBA00048539"/>
    </source>
</evidence>
<dbReference type="InterPro" id="IPR014729">
    <property type="entry name" value="Rossmann-like_a/b/a_fold"/>
</dbReference>
<name>A0A5R9GB31_9BACL</name>
<evidence type="ECO:0000313" key="11">
    <source>
        <dbReference type="Proteomes" id="UP000309676"/>
    </source>
</evidence>
<dbReference type="InterPro" id="IPR012795">
    <property type="entry name" value="tRNA_Ile_lys_synt_N"/>
</dbReference>
<keyword evidence="4 8" id="KW-0819">tRNA processing</keyword>
<evidence type="ECO:0000256" key="5">
    <source>
        <dbReference type="ARBA" id="ARBA00022741"/>
    </source>
</evidence>
<dbReference type="CDD" id="cd01992">
    <property type="entry name" value="TilS_N"/>
    <property type="match status" value="1"/>
</dbReference>
<reference evidence="10 11" key="1">
    <citation type="submission" date="2019-05" db="EMBL/GenBank/DDBJ databases">
        <authorList>
            <person name="Narsing Rao M.P."/>
            <person name="Li W.J."/>
        </authorList>
    </citation>
    <scope>NUCLEOTIDE SEQUENCE [LARGE SCALE GENOMIC DNA]</scope>
    <source>
        <strain evidence="10 11">SYSU_K30003</strain>
    </source>
</reference>
<evidence type="ECO:0000256" key="2">
    <source>
        <dbReference type="ARBA" id="ARBA00022490"/>
    </source>
</evidence>
<feature type="binding site" evidence="8">
    <location>
        <begin position="67"/>
        <end position="72"/>
    </location>
    <ligand>
        <name>ATP</name>
        <dbReference type="ChEBI" id="CHEBI:30616"/>
    </ligand>
</feature>
<dbReference type="SUPFAM" id="SSF52402">
    <property type="entry name" value="Adenine nucleotide alpha hydrolases-like"/>
    <property type="match status" value="1"/>
</dbReference>
<protein>
    <recommendedName>
        <fullName evidence="8">tRNA(Ile)-lysidine synthase</fullName>
        <ecNumber evidence="8">6.3.4.19</ecNumber>
    </recommendedName>
    <alternativeName>
        <fullName evidence="8">tRNA(Ile)-2-lysyl-cytidine synthase</fullName>
    </alternativeName>
    <alternativeName>
        <fullName evidence="8">tRNA(Ile)-lysidine synthetase</fullName>
    </alternativeName>
</protein>
<evidence type="ECO:0000313" key="10">
    <source>
        <dbReference type="EMBL" id="TLS48615.1"/>
    </source>
</evidence>
<dbReference type="InterPro" id="IPR011063">
    <property type="entry name" value="TilS/TtcA_N"/>
</dbReference>
<evidence type="ECO:0000256" key="6">
    <source>
        <dbReference type="ARBA" id="ARBA00022840"/>
    </source>
</evidence>
<dbReference type="InterPro" id="IPR012094">
    <property type="entry name" value="tRNA_Ile_lys_synt"/>
</dbReference>
<comment type="domain">
    <text evidence="8">The N-terminal region contains the highly conserved SGGXDS motif, predicted to be a P-loop motif involved in ATP binding.</text>
</comment>